<organism evidence="1 2">
    <name type="scientific">Luteococcus japonicus</name>
    <dbReference type="NCBI Taxonomy" id="33984"/>
    <lineage>
        <taxon>Bacteria</taxon>
        <taxon>Bacillati</taxon>
        <taxon>Actinomycetota</taxon>
        <taxon>Actinomycetes</taxon>
        <taxon>Propionibacteriales</taxon>
        <taxon>Propionibacteriaceae</taxon>
        <taxon>Luteococcus</taxon>
    </lineage>
</organism>
<gene>
    <name evidence="1" type="ORF">EDD41_2702</name>
</gene>
<proteinExistence type="predicted"/>
<dbReference type="Proteomes" id="UP000275749">
    <property type="component" value="Unassembled WGS sequence"/>
</dbReference>
<dbReference type="RefSeq" id="WP_123576234.1">
    <property type="nucleotide sequence ID" value="NZ_RKHG01000001.1"/>
</dbReference>
<dbReference type="SUPFAM" id="SSF54285">
    <property type="entry name" value="MoaD/ThiS"/>
    <property type="match status" value="1"/>
</dbReference>
<accession>A0A3N1ZXH3</accession>
<dbReference type="InterPro" id="IPR016155">
    <property type="entry name" value="Mopterin_synth/thiamin_S_b"/>
</dbReference>
<dbReference type="EMBL" id="RKHG01000001">
    <property type="protein sequence ID" value="ROR55428.1"/>
    <property type="molecule type" value="Genomic_DNA"/>
</dbReference>
<comment type="caution">
    <text evidence="1">The sequence shown here is derived from an EMBL/GenBank/DDBJ whole genome shotgun (WGS) entry which is preliminary data.</text>
</comment>
<evidence type="ECO:0008006" key="3">
    <source>
        <dbReference type="Google" id="ProtNLM"/>
    </source>
</evidence>
<dbReference type="AlphaFoldDB" id="A0A3N1ZXH3"/>
<dbReference type="Gene3D" id="3.10.20.30">
    <property type="match status" value="1"/>
</dbReference>
<reference evidence="1 2" key="1">
    <citation type="submission" date="2018-11" db="EMBL/GenBank/DDBJ databases">
        <title>Sequencing the genomes of 1000 actinobacteria strains.</title>
        <authorList>
            <person name="Klenk H.-P."/>
        </authorList>
    </citation>
    <scope>NUCLEOTIDE SEQUENCE [LARGE SCALE GENOMIC DNA]</scope>
    <source>
        <strain evidence="1 2">DSM 10546</strain>
    </source>
</reference>
<sequence length="77" mass="8134">MQIRWFAGAAHAAGVTQEDVEQQQEGTVREVLGRLRPGAVTVLERCSFLADGRGVDADAAWPSQAAVVDVLPPFTGG</sequence>
<evidence type="ECO:0000313" key="2">
    <source>
        <dbReference type="Proteomes" id="UP000275749"/>
    </source>
</evidence>
<dbReference type="InterPro" id="IPR012675">
    <property type="entry name" value="Beta-grasp_dom_sf"/>
</dbReference>
<evidence type="ECO:0000313" key="1">
    <source>
        <dbReference type="EMBL" id="ROR55428.1"/>
    </source>
</evidence>
<protein>
    <recommendedName>
        <fullName evidence="3">Molybdopterin converting factor small subunit</fullName>
    </recommendedName>
</protein>
<name>A0A3N1ZXH3_9ACTN</name>